<reference evidence="1" key="1">
    <citation type="submission" date="2018-11" db="EMBL/GenBank/DDBJ databases">
        <authorList>
            <consortium name="Pathogen Informatics"/>
        </authorList>
    </citation>
    <scope>NUCLEOTIDE SEQUENCE</scope>
</reference>
<organism evidence="1 2">
    <name type="scientific">Protopolystoma xenopodis</name>
    <dbReference type="NCBI Taxonomy" id="117903"/>
    <lineage>
        <taxon>Eukaryota</taxon>
        <taxon>Metazoa</taxon>
        <taxon>Spiralia</taxon>
        <taxon>Lophotrochozoa</taxon>
        <taxon>Platyhelminthes</taxon>
        <taxon>Monogenea</taxon>
        <taxon>Polyopisthocotylea</taxon>
        <taxon>Polystomatidea</taxon>
        <taxon>Polystomatidae</taxon>
        <taxon>Protopolystoma</taxon>
    </lineage>
</organism>
<dbReference type="AlphaFoldDB" id="A0A448WQ39"/>
<comment type="caution">
    <text evidence="1">The sequence shown here is derived from an EMBL/GenBank/DDBJ whole genome shotgun (WGS) entry which is preliminary data.</text>
</comment>
<evidence type="ECO:0000313" key="2">
    <source>
        <dbReference type="Proteomes" id="UP000784294"/>
    </source>
</evidence>
<evidence type="ECO:0000313" key="1">
    <source>
        <dbReference type="EMBL" id="VEL17341.1"/>
    </source>
</evidence>
<accession>A0A448WQ39</accession>
<dbReference type="Proteomes" id="UP000784294">
    <property type="component" value="Unassembled WGS sequence"/>
</dbReference>
<protein>
    <submittedName>
        <fullName evidence="1">Uncharacterized protein</fullName>
    </submittedName>
</protein>
<proteinExistence type="predicted"/>
<name>A0A448WQ39_9PLAT</name>
<sequence length="62" mass="6969">MKSEALGIRLLVGRMGSNDRDRRSRWYIKVEVEIIRVVIGVFVKSNSTSLPKSNSPLALLVI</sequence>
<keyword evidence="2" id="KW-1185">Reference proteome</keyword>
<dbReference type="EMBL" id="CAAALY010032201">
    <property type="protein sequence ID" value="VEL17341.1"/>
    <property type="molecule type" value="Genomic_DNA"/>
</dbReference>
<gene>
    <name evidence="1" type="ORF">PXEA_LOCUS10781</name>
</gene>